<organism evidence="2 3">
    <name type="scientific">Caballeronia hypogeia</name>
    <dbReference type="NCBI Taxonomy" id="1777140"/>
    <lineage>
        <taxon>Bacteria</taxon>
        <taxon>Pseudomonadati</taxon>
        <taxon>Pseudomonadota</taxon>
        <taxon>Betaproteobacteria</taxon>
        <taxon>Burkholderiales</taxon>
        <taxon>Burkholderiaceae</taxon>
        <taxon>Caballeronia</taxon>
    </lineage>
</organism>
<dbReference type="SUPFAM" id="SSF54913">
    <property type="entry name" value="GlnB-like"/>
    <property type="match status" value="1"/>
</dbReference>
<dbReference type="GO" id="GO:0005507">
    <property type="term" value="F:copper ion binding"/>
    <property type="evidence" value="ECO:0007669"/>
    <property type="project" value="TreeGrafter"/>
</dbReference>
<evidence type="ECO:0000313" key="2">
    <source>
        <dbReference type="EMBL" id="SAK85115.1"/>
    </source>
</evidence>
<gene>
    <name evidence="2" type="ORF">AWB79_05879</name>
</gene>
<reference evidence="2" key="1">
    <citation type="submission" date="2016-01" db="EMBL/GenBank/DDBJ databases">
        <authorList>
            <person name="Peeters C."/>
        </authorList>
    </citation>
    <scope>NUCLEOTIDE SEQUENCE</scope>
    <source>
        <strain evidence="2">LMG 29322</strain>
    </source>
</reference>
<dbReference type="PANTHER" id="PTHR23419:SF8">
    <property type="entry name" value="FI09726P"/>
    <property type="match status" value="1"/>
</dbReference>
<sequence>MLRYVIGLLAFTESCVNVPVVLMLSTLPDAAAADALAQAVLETRLAACVTNLGAVSSQYHWKGALESSQEVQLLFKTSVARSDELQRFIDVRHPYETPEILVWQVDASPGYGQWVNVETQRPLHV</sequence>
<dbReference type="EMBL" id="FCOA02000027">
    <property type="protein sequence ID" value="SAK85115.1"/>
    <property type="molecule type" value="Genomic_DNA"/>
</dbReference>
<protein>
    <submittedName>
        <fullName evidence="2">Periplasmic cytochrome biogenesis protein</fullName>
    </submittedName>
</protein>
<dbReference type="Gene3D" id="3.30.70.120">
    <property type="match status" value="1"/>
</dbReference>
<dbReference type="PANTHER" id="PTHR23419">
    <property type="entry name" value="DIVALENT CATION TOLERANCE CUTA-RELATED"/>
    <property type="match status" value="1"/>
</dbReference>
<evidence type="ECO:0000313" key="3">
    <source>
        <dbReference type="Proteomes" id="UP000054851"/>
    </source>
</evidence>
<dbReference type="STRING" id="1777140.AWB79_05879"/>
<comment type="similarity">
    <text evidence="1">Belongs to the CutA family.</text>
</comment>
<dbReference type="GO" id="GO:0010038">
    <property type="term" value="P:response to metal ion"/>
    <property type="evidence" value="ECO:0007669"/>
    <property type="project" value="InterPro"/>
</dbReference>
<dbReference type="AlphaFoldDB" id="A0A158CRX6"/>
<name>A0A158CRX6_9BURK</name>
<dbReference type="Pfam" id="PF03091">
    <property type="entry name" value="CutA1"/>
    <property type="match status" value="1"/>
</dbReference>
<keyword evidence="3" id="KW-1185">Reference proteome</keyword>
<dbReference type="InterPro" id="IPR004323">
    <property type="entry name" value="Ion_tolerance_CutA"/>
</dbReference>
<dbReference type="Proteomes" id="UP000054851">
    <property type="component" value="Unassembled WGS sequence"/>
</dbReference>
<dbReference type="InterPro" id="IPR015867">
    <property type="entry name" value="N-reg_PII/ATP_PRibTrfase_C"/>
</dbReference>
<dbReference type="InterPro" id="IPR011322">
    <property type="entry name" value="N-reg_PII-like_a/b"/>
</dbReference>
<proteinExistence type="inferred from homology"/>
<comment type="caution">
    <text evidence="2">The sequence shown here is derived from an EMBL/GenBank/DDBJ whole genome shotgun (WGS) entry which is preliminary data.</text>
</comment>
<evidence type="ECO:0000256" key="1">
    <source>
        <dbReference type="ARBA" id="ARBA00010169"/>
    </source>
</evidence>
<accession>A0A158CRX6</accession>